<dbReference type="AlphaFoldDB" id="G6YJL2"/>
<dbReference type="EMBL" id="AGSN01000220">
    <property type="protein sequence ID" value="EHH04863.1"/>
    <property type="molecule type" value="Genomic_DNA"/>
</dbReference>
<accession>G6YJL2</accession>
<dbReference type="RefSeq" id="WP_006205975.1">
    <property type="nucleotide sequence ID" value="NZ_AGSN01000220.1"/>
</dbReference>
<evidence type="ECO:0000313" key="1">
    <source>
        <dbReference type="EMBL" id="EHH04863.1"/>
    </source>
</evidence>
<gene>
    <name evidence="1" type="ORF">MEA186_30951</name>
</gene>
<proteinExistence type="predicted"/>
<name>G6YJL2_9HYPH</name>
<dbReference type="Proteomes" id="UP000002949">
    <property type="component" value="Unassembled WGS sequence"/>
</dbReference>
<organism evidence="1 2">
    <name type="scientific">Mesorhizobium amorphae CCNWGS0123</name>
    <dbReference type="NCBI Taxonomy" id="1082933"/>
    <lineage>
        <taxon>Bacteria</taxon>
        <taxon>Pseudomonadati</taxon>
        <taxon>Pseudomonadota</taxon>
        <taxon>Alphaproteobacteria</taxon>
        <taxon>Hyphomicrobiales</taxon>
        <taxon>Phyllobacteriaceae</taxon>
        <taxon>Mesorhizobium</taxon>
    </lineage>
</organism>
<keyword evidence="2" id="KW-1185">Reference proteome</keyword>
<protein>
    <submittedName>
        <fullName evidence="1">Uncharacterized protein</fullName>
    </submittedName>
</protein>
<reference evidence="1 2" key="1">
    <citation type="journal article" date="2012" name="J. Bacteriol.">
        <title>Draft Genome Sequence of Plant Growth-Promoting Rhizobium Mesorhizobium amorphae, Isolated from Zinc-Lead Mine Tailings.</title>
        <authorList>
            <person name="Hao X."/>
            <person name="Lin Y."/>
            <person name="Johnstone L."/>
            <person name="Baltrus D.A."/>
            <person name="Miller S.J."/>
            <person name="Wei G."/>
            <person name="Rensing C."/>
        </authorList>
    </citation>
    <scope>NUCLEOTIDE SEQUENCE [LARGE SCALE GENOMIC DNA]</scope>
    <source>
        <strain evidence="1 2">CCNWGS0123</strain>
    </source>
</reference>
<evidence type="ECO:0000313" key="2">
    <source>
        <dbReference type="Proteomes" id="UP000002949"/>
    </source>
</evidence>
<sequence>MINQIRSFLQDRGITVPSGPAVLARKLPEILTDSEGLMPGMKRLLTLLQQQWLAINDQVAELEAWAS</sequence>